<dbReference type="CDD" id="cd07176">
    <property type="entry name" value="terB"/>
    <property type="match status" value="1"/>
</dbReference>
<protein>
    <submittedName>
        <fullName evidence="1">Tellurite resistance TerB family protein</fullName>
    </submittedName>
</protein>
<dbReference type="KEGG" id="theu:HPC62_04005"/>
<organism evidence="1 2">
    <name type="scientific">Thermoleptolyngbya sichuanensis A183</name>
    <dbReference type="NCBI Taxonomy" id="2737172"/>
    <lineage>
        <taxon>Bacteria</taxon>
        <taxon>Bacillati</taxon>
        <taxon>Cyanobacteriota</taxon>
        <taxon>Cyanophyceae</taxon>
        <taxon>Oculatellales</taxon>
        <taxon>Oculatellaceae</taxon>
        <taxon>Thermoleptolyngbya</taxon>
        <taxon>Thermoleptolyngbya sichuanensis</taxon>
    </lineage>
</organism>
<proteinExistence type="predicted"/>
<dbReference type="EMBL" id="CP053661">
    <property type="protein sequence ID" value="QKD81453.1"/>
    <property type="molecule type" value="Genomic_DNA"/>
</dbReference>
<keyword evidence="2" id="KW-1185">Reference proteome</keyword>
<evidence type="ECO:0000313" key="1">
    <source>
        <dbReference type="EMBL" id="QKD81453.1"/>
    </source>
</evidence>
<evidence type="ECO:0000313" key="2">
    <source>
        <dbReference type="Proteomes" id="UP000505210"/>
    </source>
</evidence>
<gene>
    <name evidence="1" type="ORF">HPC62_04005</name>
</gene>
<dbReference type="RefSeq" id="WP_172353850.1">
    <property type="nucleotide sequence ID" value="NZ_CP053661.1"/>
</dbReference>
<name>A0A6M8BE55_9CYAN</name>
<dbReference type="Gene3D" id="1.10.3680.10">
    <property type="entry name" value="TerB-like"/>
    <property type="match status" value="1"/>
</dbReference>
<sequence length="148" mass="16360">MGLFDRMFGVQNTVQETFSPAEAYAAIALAAVASDGYLADEELSGLMSTLNRMQLFRSYSSDIMRRMFDKLFSILRRDGVGVLFAIAKDSLPFELKESAFAVATDLVLADGRVTQEEQQFLNDLYQALGISEAAAEKIVDVMLIKNRG</sequence>
<dbReference type="SUPFAM" id="SSF158682">
    <property type="entry name" value="TerB-like"/>
    <property type="match status" value="1"/>
</dbReference>
<dbReference type="AlphaFoldDB" id="A0A6M8BE55"/>
<reference evidence="1 2" key="1">
    <citation type="submission" date="2020-05" db="EMBL/GenBank/DDBJ databases">
        <title>Complete genome sequence of of a novel Thermoleptolyngbya strain isolated from hot springs of Ganzi, Sichuan China.</title>
        <authorList>
            <person name="Tang J."/>
            <person name="Daroch M."/>
            <person name="Li L."/>
            <person name="Waleron K."/>
            <person name="Waleron M."/>
            <person name="Waleron M."/>
        </authorList>
    </citation>
    <scope>NUCLEOTIDE SEQUENCE [LARGE SCALE GENOMIC DNA]</scope>
    <source>
        <strain evidence="1 2">PKUAC-SCTA183</strain>
    </source>
</reference>
<accession>A0A6M8BE55</accession>
<dbReference type="Proteomes" id="UP000505210">
    <property type="component" value="Chromosome"/>
</dbReference>
<dbReference type="InterPro" id="IPR029024">
    <property type="entry name" value="TerB-like"/>
</dbReference>